<evidence type="ECO:0000313" key="2">
    <source>
        <dbReference type="Proteomes" id="UP000001812"/>
    </source>
</evidence>
<name>A0A0E1W690_BURPE</name>
<evidence type="ECO:0000313" key="1">
    <source>
        <dbReference type="EMBL" id="EET05167.1"/>
    </source>
</evidence>
<proteinExistence type="predicted"/>
<gene>
    <name evidence="1" type="ORF">BURPS1710A_A0070</name>
</gene>
<sequence length="44" mass="4866">MSKALKRICRVMVKRSLDTVDTVDACGRARRRGDAAMRRCGAAL</sequence>
<dbReference type="Proteomes" id="UP000001812">
    <property type="component" value="Chromosome II"/>
</dbReference>
<organism evidence="1 2">
    <name type="scientific">Burkholderia pseudomallei 1710a</name>
    <dbReference type="NCBI Taxonomy" id="320371"/>
    <lineage>
        <taxon>Bacteria</taxon>
        <taxon>Pseudomonadati</taxon>
        <taxon>Pseudomonadota</taxon>
        <taxon>Betaproteobacteria</taxon>
        <taxon>Burkholderiales</taxon>
        <taxon>Burkholderiaceae</taxon>
        <taxon>Burkholderia</taxon>
        <taxon>pseudomallei group</taxon>
    </lineage>
</organism>
<protein>
    <submittedName>
        <fullName evidence="1">Uncharacterized protein</fullName>
    </submittedName>
</protein>
<dbReference type="AlphaFoldDB" id="A0A0E1W690"/>
<dbReference type="EMBL" id="CM000833">
    <property type="protein sequence ID" value="EET05167.1"/>
    <property type="molecule type" value="Genomic_DNA"/>
</dbReference>
<reference evidence="1 2" key="2">
    <citation type="submission" date="2009-05" db="EMBL/GenBank/DDBJ databases">
        <authorList>
            <person name="Harkins D.M."/>
            <person name="DeShazer D."/>
            <person name="Woods D.E."/>
            <person name="Brinkac L.M."/>
            <person name="Brown K.A."/>
            <person name="Hung G.C."/>
            <person name="Tuanyok A."/>
            <person name="Zhang B."/>
            <person name="Nierman W.C."/>
        </authorList>
    </citation>
    <scope>NUCLEOTIDE SEQUENCE [LARGE SCALE GENOMIC DNA]</scope>
    <source>
        <strain evidence="1 2">1710a</strain>
    </source>
</reference>
<reference evidence="2" key="1">
    <citation type="submission" date="2007-08" db="EMBL/GenBank/DDBJ databases">
        <title>Annotation of Burkholderia pseudomallei 1710a.</title>
        <authorList>
            <person name="Harkins D.M."/>
            <person name="DeShazer D."/>
            <person name="Woods D.E."/>
            <person name="Brinkac L.M."/>
            <person name="Brown K.A."/>
            <person name="Hung G.C."/>
            <person name="Tuanyok A."/>
            <person name="Zhang B."/>
            <person name="Nierman W.C."/>
        </authorList>
    </citation>
    <scope>NUCLEOTIDE SEQUENCE [LARGE SCALE GENOMIC DNA]</scope>
    <source>
        <strain evidence="2">1710a</strain>
    </source>
</reference>
<accession>A0A0E1W690</accession>
<dbReference type="HOGENOM" id="CLU_3325631_0_0_4"/>